<dbReference type="EMBL" id="JAWCUI010000002">
    <property type="protein sequence ID" value="KAL1903127.1"/>
    <property type="molecule type" value="Genomic_DNA"/>
</dbReference>
<evidence type="ECO:0000256" key="1">
    <source>
        <dbReference type="SAM" id="MobiDB-lite"/>
    </source>
</evidence>
<keyword evidence="3" id="KW-1185">Reference proteome</keyword>
<organism evidence="2 3">
    <name type="scientific">Sporothrix stenoceras</name>
    <dbReference type="NCBI Taxonomy" id="5173"/>
    <lineage>
        <taxon>Eukaryota</taxon>
        <taxon>Fungi</taxon>
        <taxon>Dikarya</taxon>
        <taxon>Ascomycota</taxon>
        <taxon>Pezizomycotina</taxon>
        <taxon>Sordariomycetes</taxon>
        <taxon>Sordariomycetidae</taxon>
        <taxon>Ophiostomatales</taxon>
        <taxon>Ophiostomataceae</taxon>
        <taxon>Sporothrix</taxon>
    </lineage>
</organism>
<feature type="region of interest" description="Disordered" evidence="1">
    <location>
        <begin position="97"/>
        <end position="123"/>
    </location>
</feature>
<sequence>MGGKVWSEEEERVFWTEIIPSSKKGNLFTRPNNDTHGWEALRQVMQRRMGNLARRNYTALMLYEHFFQNCVLERFSPNAARFVRAYIADQRVTTGLTPIQRSRSAQSPRRGNSYRSPTTPRHKKLRVSAALNAGKAAAATQSFGQKQAGQQLNVLPEPLIVTNPGKGTGGSLYSRPYSGLLIAPKQSTAEKQMPPITALGFPSLFAEDPVQFSMPPLSAIMSLPLLQPPPAAFVAPPTLPTETLSLARVPLPDDFREQRQNLAPPPENLTNYMQNLKRTRERQELSRAGHNIMPFAPKVPRKTTDNGATFGLVADALALLPQRGMALPLVGHFSTSSSSAAAAKKTLSTIEEVKADEEADQLFVTQYN</sequence>
<protein>
    <submittedName>
        <fullName evidence="2">Uncharacterized protein</fullName>
    </submittedName>
</protein>
<comment type="caution">
    <text evidence="2">The sequence shown here is derived from an EMBL/GenBank/DDBJ whole genome shotgun (WGS) entry which is preliminary data.</text>
</comment>
<evidence type="ECO:0000313" key="3">
    <source>
        <dbReference type="Proteomes" id="UP001583186"/>
    </source>
</evidence>
<name>A0ABR3ZS76_9PEZI</name>
<dbReference type="Proteomes" id="UP001583186">
    <property type="component" value="Unassembled WGS sequence"/>
</dbReference>
<reference evidence="2 3" key="1">
    <citation type="journal article" date="2024" name="IMA Fungus">
        <title>IMA Genome - F19 : A genome assembly and annotation guide to empower mycologists, including annotated draft genome sequences of Ceratocystis pirilliformis, Diaporthe australafricana, Fusarium ophioides, Paecilomyces lecythidis, and Sporothrix stenoceras.</title>
        <authorList>
            <person name="Aylward J."/>
            <person name="Wilson A.M."/>
            <person name="Visagie C.M."/>
            <person name="Spraker J."/>
            <person name="Barnes I."/>
            <person name="Buitendag C."/>
            <person name="Ceriani C."/>
            <person name="Del Mar Angel L."/>
            <person name="du Plessis D."/>
            <person name="Fuchs T."/>
            <person name="Gasser K."/>
            <person name="Kramer D."/>
            <person name="Li W."/>
            <person name="Munsamy K."/>
            <person name="Piso A."/>
            <person name="Price J.L."/>
            <person name="Sonnekus B."/>
            <person name="Thomas C."/>
            <person name="van der Nest A."/>
            <person name="van Dijk A."/>
            <person name="van Heerden A."/>
            <person name="van Vuuren N."/>
            <person name="Yilmaz N."/>
            <person name="Duong T.A."/>
            <person name="van der Merwe N.A."/>
            <person name="Wingfield M.J."/>
            <person name="Wingfield B.D."/>
        </authorList>
    </citation>
    <scope>NUCLEOTIDE SEQUENCE [LARGE SCALE GENOMIC DNA]</scope>
    <source>
        <strain evidence="2 3">CMW 5346</strain>
    </source>
</reference>
<gene>
    <name evidence="2" type="ORF">Sste5346_000411</name>
</gene>
<proteinExistence type="predicted"/>
<accession>A0ABR3ZS76</accession>
<evidence type="ECO:0000313" key="2">
    <source>
        <dbReference type="EMBL" id="KAL1903127.1"/>
    </source>
</evidence>
<feature type="compositionally biased region" description="Polar residues" evidence="1">
    <location>
        <begin position="97"/>
        <end position="119"/>
    </location>
</feature>